<reference evidence="1 2" key="1">
    <citation type="journal article" date="2013" name="PLoS ONE">
        <title>Assembly-driven community genomics of a hypersaline microbial ecosystem.</title>
        <authorList>
            <person name="Podell S."/>
            <person name="Ugalde J.A."/>
            <person name="Narasingarao P."/>
            <person name="Banfield J.F."/>
            <person name="Heidelberg K.B."/>
            <person name="Allen E.E."/>
        </authorList>
    </citation>
    <scope>NUCLEOTIDE SEQUENCE [LARGE SCALE GENOMIC DNA]</scope>
    <source>
        <strain evidence="2">J07HQW2</strain>
    </source>
</reference>
<accession>U1PWY0</accession>
<dbReference type="HOGENOM" id="CLU_1922751_0_0_2"/>
<proteinExistence type="predicted"/>
<evidence type="ECO:0008006" key="3">
    <source>
        <dbReference type="Google" id="ProtNLM"/>
    </source>
</evidence>
<protein>
    <recommendedName>
        <fullName evidence="3">Transposase</fullName>
    </recommendedName>
</protein>
<gene>
    <name evidence="1" type="ORF">J07HQW2_03430</name>
</gene>
<dbReference type="STRING" id="1238425.J07HQW2_03430"/>
<dbReference type="EMBL" id="KE356561">
    <property type="protein sequence ID" value="ERG96946.1"/>
    <property type="molecule type" value="Genomic_DNA"/>
</dbReference>
<evidence type="ECO:0000313" key="1">
    <source>
        <dbReference type="EMBL" id="ERG96946.1"/>
    </source>
</evidence>
<name>U1PWY0_9EURY</name>
<organism evidence="1 2">
    <name type="scientific">Haloquadratum walsbyi J07HQW2</name>
    <dbReference type="NCBI Taxonomy" id="1238425"/>
    <lineage>
        <taxon>Archaea</taxon>
        <taxon>Methanobacteriati</taxon>
        <taxon>Methanobacteriota</taxon>
        <taxon>Stenosarchaea group</taxon>
        <taxon>Halobacteria</taxon>
        <taxon>Halobacteriales</taxon>
        <taxon>Haloferacaceae</taxon>
        <taxon>Haloquadratum</taxon>
    </lineage>
</organism>
<dbReference type="eggNOG" id="arCOG00679">
    <property type="taxonomic scope" value="Archaea"/>
</dbReference>
<evidence type="ECO:0000313" key="2">
    <source>
        <dbReference type="Proteomes" id="UP000030710"/>
    </source>
</evidence>
<sequence>MTSTTVELLSRGLRGFPRKTTCYPKLPWTSSLMGVIFQPIMRERMCIRSLVSEAEPSQRRRRGRHKTGESTLDFRFLILACHEVASNIQSCIEQRTNEKSTQPQFTSNSITYDKRTLTVFPQTEQLSLTVL</sequence>
<dbReference type="AlphaFoldDB" id="U1PWY0"/>
<dbReference type="Proteomes" id="UP000030710">
    <property type="component" value="Unassembled WGS sequence"/>
</dbReference>